<feature type="compositionally biased region" description="Basic and acidic residues" evidence="1">
    <location>
        <begin position="163"/>
        <end position="172"/>
    </location>
</feature>
<feature type="compositionally biased region" description="Low complexity" evidence="1">
    <location>
        <begin position="98"/>
        <end position="111"/>
    </location>
</feature>
<gene>
    <name evidence="2" type="ORF">CC80DRAFT_500669</name>
</gene>
<keyword evidence="3" id="KW-1185">Reference proteome</keyword>
<feature type="compositionally biased region" description="Low complexity" evidence="1">
    <location>
        <begin position="142"/>
        <end position="155"/>
    </location>
</feature>
<dbReference type="AlphaFoldDB" id="A0A6A5U8Z9"/>
<dbReference type="Proteomes" id="UP000800035">
    <property type="component" value="Unassembled WGS sequence"/>
</dbReference>
<organism evidence="2 3">
    <name type="scientific">Byssothecium circinans</name>
    <dbReference type="NCBI Taxonomy" id="147558"/>
    <lineage>
        <taxon>Eukaryota</taxon>
        <taxon>Fungi</taxon>
        <taxon>Dikarya</taxon>
        <taxon>Ascomycota</taxon>
        <taxon>Pezizomycotina</taxon>
        <taxon>Dothideomycetes</taxon>
        <taxon>Pleosporomycetidae</taxon>
        <taxon>Pleosporales</taxon>
        <taxon>Massarineae</taxon>
        <taxon>Massarinaceae</taxon>
        <taxon>Byssothecium</taxon>
    </lineage>
</organism>
<feature type="region of interest" description="Disordered" evidence="1">
    <location>
        <begin position="96"/>
        <end position="172"/>
    </location>
</feature>
<name>A0A6A5U8Z9_9PLEO</name>
<protein>
    <submittedName>
        <fullName evidence="2">Uncharacterized protein</fullName>
    </submittedName>
</protein>
<proteinExistence type="predicted"/>
<evidence type="ECO:0000313" key="2">
    <source>
        <dbReference type="EMBL" id="KAF1961401.1"/>
    </source>
</evidence>
<sequence length="172" mass="18950">MPVHYHGPRLAIRYSLCVCVLIHFSYNRARKFVLIDDSSQFDQSLHPQTSAADRLSSIFYPRTLHPCTCYPPIKGLLHQLITPILPKSHTIQSLPPIAASSTRTTTSVAGSYDHVSRTMSTPYRSRKERATRSNARPDGSTSEASASSRVGPSSRVGGGQVSNHDRLISPYS</sequence>
<accession>A0A6A5U8Z9</accession>
<dbReference type="EMBL" id="ML976981">
    <property type="protein sequence ID" value="KAF1961401.1"/>
    <property type="molecule type" value="Genomic_DNA"/>
</dbReference>
<reference evidence="2" key="1">
    <citation type="journal article" date="2020" name="Stud. Mycol.">
        <title>101 Dothideomycetes genomes: a test case for predicting lifestyles and emergence of pathogens.</title>
        <authorList>
            <person name="Haridas S."/>
            <person name="Albert R."/>
            <person name="Binder M."/>
            <person name="Bloem J."/>
            <person name="Labutti K."/>
            <person name="Salamov A."/>
            <person name="Andreopoulos B."/>
            <person name="Baker S."/>
            <person name="Barry K."/>
            <person name="Bills G."/>
            <person name="Bluhm B."/>
            <person name="Cannon C."/>
            <person name="Castanera R."/>
            <person name="Culley D."/>
            <person name="Daum C."/>
            <person name="Ezra D."/>
            <person name="Gonzalez J."/>
            <person name="Henrissat B."/>
            <person name="Kuo A."/>
            <person name="Liang C."/>
            <person name="Lipzen A."/>
            <person name="Lutzoni F."/>
            <person name="Magnuson J."/>
            <person name="Mondo S."/>
            <person name="Nolan M."/>
            <person name="Ohm R."/>
            <person name="Pangilinan J."/>
            <person name="Park H.-J."/>
            <person name="Ramirez L."/>
            <person name="Alfaro M."/>
            <person name="Sun H."/>
            <person name="Tritt A."/>
            <person name="Yoshinaga Y."/>
            <person name="Zwiers L.-H."/>
            <person name="Turgeon B."/>
            <person name="Goodwin S."/>
            <person name="Spatafora J."/>
            <person name="Crous P."/>
            <person name="Grigoriev I."/>
        </authorList>
    </citation>
    <scope>NUCLEOTIDE SEQUENCE</scope>
    <source>
        <strain evidence="2">CBS 675.92</strain>
    </source>
</reference>
<evidence type="ECO:0000256" key="1">
    <source>
        <dbReference type="SAM" id="MobiDB-lite"/>
    </source>
</evidence>
<evidence type="ECO:0000313" key="3">
    <source>
        <dbReference type="Proteomes" id="UP000800035"/>
    </source>
</evidence>